<reference evidence="2" key="1">
    <citation type="journal article" date="2019" name="Int. J. Syst. Evol. Microbiol.">
        <title>The Global Catalogue of Microorganisms (GCM) 10K type strain sequencing project: providing services to taxonomists for standard genome sequencing and annotation.</title>
        <authorList>
            <consortium name="The Broad Institute Genomics Platform"/>
            <consortium name="The Broad Institute Genome Sequencing Center for Infectious Disease"/>
            <person name="Wu L."/>
            <person name="Ma J."/>
        </authorList>
    </citation>
    <scope>NUCLEOTIDE SEQUENCE [LARGE SCALE GENOMIC DNA]</scope>
    <source>
        <strain evidence="2">CGMCC 1.12806</strain>
    </source>
</reference>
<keyword evidence="2" id="KW-1185">Reference proteome</keyword>
<organism evidence="1 2">
    <name type="scientific">Hafnia psychrotolerans</name>
    <dbReference type="NCBI Taxonomy" id="1477018"/>
    <lineage>
        <taxon>Bacteria</taxon>
        <taxon>Pseudomonadati</taxon>
        <taxon>Pseudomonadota</taxon>
        <taxon>Gammaproteobacteria</taxon>
        <taxon>Enterobacterales</taxon>
        <taxon>Hafniaceae</taxon>
        <taxon>Hafnia</taxon>
    </lineage>
</organism>
<dbReference type="EMBL" id="BMFZ01000002">
    <property type="protein sequence ID" value="GGA34294.1"/>
    <property type="molecule type" value="Genomic_DNA"/>
</dbReference>
<gene>
    <name evidence="1" type="ORF">GCM10011328_06240</name>
</gene>
<accession>A0ABQ1G1N6</accession>
<name>A0ABQ1G1N6_9GAMM</name>
<dbReference type="Proteomes" id="UP000627464">
    <property type="component" value="Unassembled WGS sequence"/>
</dbReference>
<proteinExistence type="predicted"/>
<comment type="caution">
    <text evidence="1">The sequence shown here is derived from an EMBL/GenBank/DDBJ whole genome shotgun (WGS) entry which is preliminary data.</text>
</comment>
<sequence length="101" mass="11177">MKSCTCISSAFAVKQKKDSAKDIGANLKQCNPVLAVLLEQDCELEQLCPLASSDVTTNNCVCAFQSTLKILFKTELPVITFHKNNQFLLVIRTQERPGLQC</sequence>
<protein>
    <submittedName>
        <fullName evidence="1">Uncharacterized protein</fullName>
    </submittedName>
</protein>
<evidence type="ECO:0000313" key="2">
    <source>
        <dbReference type="Proteomes" id="UP000627464"/>
    </source>
</evidence>
<evidence type="ECO:0000313" key="1">
    <source>
        <dbReference type="EMBL" id="GGA34294.1"/>
    </source>
</evidence>